<gene>
    <name evidence="10" type="ORF">PZE19_01730</name>
</gene>
<feature type="transmembrane region" description="Helical" evidence="8">
    <location>
        <begin position="215"/>
        <end position="236"/>
    </location>
</feature>
<organism evidence="10 11">
    <name type="scientific">Paludisphaera mucosa</name>
    <dbReference type="NCBI Taxonomy" id="3030827"/>
    <lineage>
        <taxon>Bacteria</taxon>
        <taxon>Pseudomonadati</taxon>
        <taxon>Planctomycetota</taxon>
        <taxon>Planctomycetia</taxon>
        <taxon>Isosphaerales</taxon>
        <taxon>Isosphaeraceae</taxon>
        <taxon>Paludisphaera</taxon>
    </lineage>
</organism>
<keyword evidence="4 8" id="KW-1133">Transmembrane helix</keyword>
<dbReference type="InterPro" id="IPR002898">
    <property type="entry name" value="MotA_ExbB_proton_chnl"/>
</dbReference>
<evidence type="ECO:0000256" key="2">
    <source>
        <dbReference type="ARBA" id="ARBA00022475"/>
    </source>
</evidence>
<dbReference type="EMBL" id="JARRAG010000001">
    <property type="protein sequence ID" value="MDG3002494.1"/>
    <property type="molecule type" value="Genomic_DNA"/>
</dbReference>
<keyword evidence="6" id="KW-0653">Protein transport</keyword>
<name>A0ABT6F500_9BACT</name>
<dbReference type="Proteomes" id="UP001216907">
    <property type="component" value="Unassembled WGS sequence"/>
</dbReference>
<evidence type="ECO:0000256" key="3">
    <source>
        <dbReference type="ARBA" id="ARBA00022692"/>
    </source>
</evidence>
<keyword evidence="6" id="KW-0813">Transport</keyword>
<comment type="subcellular location">
    <subcellularLocation>
        <location evidence="1">Cell membrane</location>
        <topology evidence="1">Multi-pass membrane protein</topology>
    </subcellularLocation>
    <subcellularLocation>
        <location evidence="6">Membrane</location>
        <topology evidence="6">Multi-pass membrane protein</topology>
    </subcellularLocation>
</comment>
<evidence type="ECO:0000256" key="7">
    <source>
        <dbReference type="SAM" id="MobiDB-lite"/>
    </source>
</evidence>
<feature type="transmembrane region" description="Helical" evidence="8">
    <location>
        <begin position="69"/>
        <end position="91"/>
    </location>
</feature>
<evidence type="ECO:0000256" key="6">
    <source>
        <dbReference type="RuleBase" id="RU004057"/>
    </source>
</evidence>
<evidence type="ECO:0000259" key="9">
    <source>
        <dbReference type="Pfam" id="PF01618"/>
    </source>
</evidence>
<comment type="similarity">
    <text evidence="6">Belongs to the exbB/tolQ family.</text>
</comment>
<keyword evidence="2" id="KW-1003">Cell membrane</keyword>
<evidence type="ECO:0000256" key="5">
    <source>
        <dbReference type="ARBA" id="ARBA00023136"/>
    </source>
</evidence>
<dbReference type="PANTHER" id="PTHR30625:SF17">
    <property type="entry name" value="TOLQ-RELATED"/>
    <property type="match status" value="1"/>
</dbReference>
<evidence type="ECO:0000256" key="4">
    <source>
        <dbReference type="ARBA" id="ARBA00022989"/>
    </source>
</evidence>
<feature type="region of interest" description="Disordered" evidence="7">
    <location>
        <begin position="263"/>
        <end position="284"/>
    </location>
</feature>
<accession>A0ABT6F500</accession>
<dbReference type="Pfam" id="PF01618">
    <property type="entry name" value="MotA_ExbB"/>
    <property type="match status" value="1"/>
</dbReference>
<proteinExistence type="inferred from homology"/>
<keyword evidence="11" id="KW-1185">Reference proteome</keyword>
<evidence type="ECO:0000256" key="1">
    <source>
        <dbReference type="ARBA" id="ARBA00004651"/>
    </source>
</evidence>
<dbReference type="InterPro" id="IPR050790">
    <property type="entry name" value="ExbB/TolQ_transport"/>
</dbReference>
<evidence type="ECO:0000256" key="8">
    <source>
        <dbReference type="SAM" id="Phobius"/>
    </source>
</evidence>
<reference evidence="10 11" key="1">
    <citation type="submission" date="2023-03" db="EMBL/GenBank/DDBJ databases">
        <title>Paludisphaera mucosa sp. nov. a novel planctomycete from northern fen.</title>
        <authorList>
            <person name="Ivanova A."/>
        </authorList>
    </citation>
    <scope>NUCLEOTIDE SEQUENCE [LARGE SCALE GENOMIC DNA]</scope>
    <source>
        <strain evidence="10 11">Pla2</strain>
    </source>
</reference>
<keyword evidence="5 8" id="KW-0472">Membrane</keyword>
<feature type="transmembrane region" description="Helical" evidence="8">
    <location>
        <begin position="169"/>
        <end position="190"/>
    </location>
</feature>
<comment type="caution">
    <text evidence="10">The sequence shown here is derived from an EMBL/GenBank/DDBJ whole genome shotgun (WGS) entry which is preliminary data.</text>
</comment>
<evidence type="ECO:0000313" key="10">
    <source>
        <dbReference type="EMBL" id="MDG3002494.1"/>
    </source>
</evidence>
<feature type="domain" description="MotA/TolQ/ExbB proton channel" evidence="9">
    <location>
        <begin position="128"/>
        <end position="248"/>
    </location>
</feature>
<protein>
    <submittedName>
        <fullName evidence="10">MotA/TolQ/ExbB proton channel family protein</fullName>
    </submittedName>
</protein>
<keyword evidence="3 8" id="KW-0812">Transmembrane</keyword>
<sequence length="308" mass="32420">MESRHGRAGAIASWLGIGLLAVWLGLAPQRATAQDAPGTAAKAVDSAPAAAGDQSGDESFLRWMIRASGLIGVLITVMSFYLVALIVWMAIHYRTSAAAPRSLVRETRELLDQKRFGDAYTRLMADRSLFARVLAAGVQKLPAGVAPARRAMEMANEDATMEMEHRTTYLATVGTLGPMIGLVGTVYGMIKAFRVIATKGTAPQASLLAEGISTALFATLEGIAISIPAIYFYALFRNRIARMSLEAEMAAEPLLEQFAPGVKAQEPAPPAPAPAGPGSHPHPFALNAALAASSVPGPRSALPPAHPE</sequence>
<evidence type="ECO:0000313" key="11">
    <source>
        <dbReference type="Proteomes" id="UP001216907"/>
    </source>
</evidence>
<dbReference type="PANTHER" id="PTHR30625">
    <property type="entry name" value="PROTEIN TOLQ"/>
    <property type="match status" value="1"/>
</dbReference>
<dbReference type="RefSeq" id="WP_277858858.1">
    <property type="nucleotide sequence ID" value="NZ_JARRAG010000001.1"/>
</dbReference>